<evidence type="ECO:0000313" key="3">
    <source>
        <dbReference type="Proteomes" id="UP000239458"/>
    </source>
</evidence>
<dbReference type="PANTHER" id="PTHR44051:SF8">
    <property type="entry name" value="GLUTATHIONE S-TRANSFERASE GSTA"/>
    <property type="match status" value="1"/>
</dbReference>
<dbReference type="InterPro" id="IPR004045">
    <property type="entry name" value="Glutathione_S-Trfase_N"/>
</dbReference>
<organism evidence="2 3">
    <name type="scientific">Pseudomonas cedrina</name>
    <dbReference type="NCBI Taxonomy" id="651740"/>
    <lineage>
        <taxon>Bacteria</taxon>
        <taxon>Pseudomonadati</taxon>
        <taxon>Pseudomonadota</taxon>
        <taxon>Gammaproteobacteria</taxon>
        <taxon>Pseudomonadales</taxon>
        <taxon>Pseudomonadaceae</taxon>
        <taxon>Pseudomonas</taxon>
    </lineage>
</organism>
<dbReference type="PANTHER" id="PTHR44051">
    <property type="entry name" value="GLUTATHIONE S-TRANSFERASE-RELATED"/>
    <property type="match status" value="1"/>
</dbReference>
<dbReference type="Gene3D" id="3.40.30.10">
    <property type="entry name" value="Glutaredoxin"/>
    <property type="match status" value="1"/>
</dbReference>
<evidence type="ECO:0000259" key="1">
    <source>
        <dbReference type="PROSITE" id="PS50404"/>
    </source>
</evidence>
<dbReference type="Gene3D" id="1.20.1050.10">
    <property type="match status" value="1"/>
</dbReference>
<dbReference type="SUPFAM" id="SSF52833">
    <property type="entry name" value="Thioredoxin-like"/>
    <property type="match status" value="1"/>
</dbReference>
<gene>
    <name evidence="2" type="ORF">CQ006_18980</name>
</gene>
<dbReference type="InterPro" id="IPR036249">
    <property type="entry name" value="Thioredoxin-like_sf"/>
</dbReference>
<dbReference type="RefSeq" id="WP_105226463.1">
    <property type="nucleotide sequence ID" value="NZ_PCQE01000035.1"/>
</dbReference>
<proteinExistence type="predicted"/>
<dbReference type="PROSITE" id="PS50404">
    <property type="entry name" value="GST_NTER"/>
    <property type="match status" value="1"/>
</dbReference>
<dbReference type="Pfam" id="PF02798">
    <property type="entry name" value="GST_N"/>
    <property type="match status" value="1"/>
</dbReference>
<evidence type="ECO:0000313" key="2">
    <source>
        <dbReference type="EMBL" id="PRB99945.1"/>
    </source>
</evidence>
<accession>A0A2S9DL99</accession>
<dbReference type="AlphaFoldDB" id="A0A2S9DL99"/>
<comment type="caution">
    <text evidence="2">The sequence shown here is derived from an EMBL/GenBank/DDBJ whole genome shotgun (WGS) entry which is preliminary data.</text>
</comment>
<protein>
    <recommendedName>
        <fullName evidence="1">GST N-terminal domain-containing protein</fullName>
    </recommendedName>
</protein>
<reference evidence="2 3" key="1">
    <citation type="submission" date="2017-09" db="EMBL/GenBank/DDBJ databases">
        <title>Genomic, metabolic, and phenotypic characteristics of bacterial isolates from the natural microbiome of the model nematode Caenorhabditis elegans.</title>
        <authorList>
            <person name="Zimmermann J."/>
            <person name="Obeng N."/>
            <person name="Yang W."/>
            <person name="Obeng O."/>
            <person name="Kissoyan K."/>
            <person name="Pees B."/>
            <person name="Dirksen P."/>
            <person name="Hoppner M."/>
            <person name="Franke A."/>
            <person name="Rosenstiel P."/>
            <person name="Leippe M."/>
            <person name="Dierking K."/>
            <person name="Kaleta C."/>
            <person name="Schulenburg H."/>
        </authorList>
    </citation>
    <scope>NUCLEOTIDE SEQUENCE [LARGE SCALE GENOMIC DNA]</scope>
    <source>
        <strain evidence="2 3">MYb184</strain>
    </source>
</reference>
<dbReference type="EMBL" id="PCQE01000035">
    <property type="protein sequence ID" value="PRB99945.1"/>
    <property type="molecule type" value="Genomic_DNA"/>
</dbReference>
<sequence>MYTVFSSPTANGYKILLMLEALAVSYDICHIHLAGDEQHLPAYMQVIPHAKISVLLDNDNQQVVVESATVLLYLAEKHTRFGGTSPVQRWQVMQWLIWQVSTLIAKPRAAIGSSVAEPDNRLGCSRFPSAPARPTVACVSISSR</sequence>
<name>A0A2S9DL99_PSECE</name>
<feature type="domain" description="GST N-terminal" evidence="1">
    <location>
        <begin position="1"/>
        <end position="82"/>
    </location>
</feature>
<dbReference type="Proteomes" id="UP000239458">
    <property type="component" value="Unassembled WGS sequence"/>
</dbReference>